<dbReference type="Proteomes" id="UP000290288">
    <property type="component" value="Unassembled WGS sequence"/>
</dbReference>
<dbReference type="EMBL" id="SDEE01001610">
    <property type="protein sequence ID" value="RXW11782.1"/>
    <property type="molecule type" value="Genomic_DNA"/>
</dbReference>
<feature type="region of interest" description="Disordered" evidence="1">
    <location>
        <begin position="118"/>
        <end position="137"/>
    </location>
</feature>
<evidence type="ECO:0000313" key="3">
    <source>
        <dbReference type="Proteomes" id="UP000290288"/>
    </source>
</evidence>
<evidence type="ECO:0000256" key="1">
    <source>
        <dbReference type="SAM" id="MobiDB-lite"/>
    </source>
</evidence>
<comment type="caution">
    <text evidence="2">The sequence shown here is derived from an EMBL/GenBank/DDBJ whole genome shotgun (WGS) entry which is preliminary data.</text>
</comment>
<dbReference type="PANTHER" id="PTHR33096:SF1">
    <property type="entry name" value="CXC1-LIKE CYSTEINE CLUSTER ASSOCIATED WITH KDZ TRANSPOSASES DOMAIN-CONTAINING PROTEIN"/>
    <property type="match status" value="1"/>
</dbReference>
<gene>
    <name evidence="2" type="ORF">EST38_g14073</name>
</gene>
<organism evidence="2 3">
    <name type="scientific">Candolleomyces aberdarensis</name>
    <dbReference type="NCBI Taxonomy" id="2316362"/>
    <lineage>
        <taxon>Eukaryota</taxon>
        <taxon>Fungi</taxon>
        <taxon>Dikarya</taxon>
        <taxon>Basidiomycota</taxon>
        <taxon>Agaricomycotina</taxon>
        <taxon>Agaricomycetes</taxon>
        <taxon>Agaricomycetidae</taxon>
        <taxon>Agaricales</taxon>
        <taxon>Agaricineae</taxon>
        <taxon>Psathyrellaceae</taxon>
        <taxon>Candolleomyces</taxon>
    </lineage>
</organism>
<name>A0A4Q2CZC4_9AGAR</name>
<dbReference type="STRING" id="2316362.A0A4Q2CZC4"/>
<dbReference type="PANTHER" id="PTHR33096">
    <property type="entry name" value="CXC2 DOMAIN-CONTAINING PROTEIN"/>
    <property type="match status" value="1"/>
</dbReference>
<evidence type="ECO:0000313" key="2">
    <source>
        <dbReference type="EMBL" id="RXW11782.1"/>
    </source>
</evidence>
<keyword evidence="3" id="KW-1185">Reference proteome</keyword>
<feature type="compositionally biased region" description="Basic and acidic residues" evidence="1">
    <location>
        <begin position="118"/>
        <end position="129"/>
    </location>
</feature>
<reference evidence="2 3" key="1">
    <citation type="submission" date="2019-01" db="EMBL/GenBank/DDBJ databases">
        <title>Draft genome sequence of Psathyrella aberdarensis IHI B618.</title>
        <authorList>
            <person name="Buettner E."/>
            <person name="Kellner H."/>
        </authorList>
    </citation>
    <scope>NUCLEOTIDE SEQUENCE [LARGE SCALE GENOMIC DNA]</scope>
    <source>
        <strain evidence="2 3">IHI B618</strain>
    </source>
</reference>
<dbReference type="OrthoDB" id="3253684at2759"/>
<accession>A0A4Q2CZC4</accession>
<proteinExistence type="predicted"/>
<dbReference type="AlphaFoldDB" id="A0A4Q2CZC4"/>
<dbReference type="InterPro" id="IPR040521">
    <property type="entry name" value="KDZ"/>
</dbReference>
<dbReference type="Pfam" id="PF18758">
    <property type="entry name" value="KDZ"/>
    <property type="match status" value="1"/>
</dbReference>
<protein>
    <submittedName>
        <fullName evidence="2">Uncharacterized protein</fullName>
    </submittedName>
</protein>
<sequence>MLWHDNLISRIEEVVDASLKIADDIVQEFNQEINIEGEESAGDLRECHRVLQQCCPACYGGSTTGTTLADGCDSHVSVDGNFNHWHLRVKGQGLRMPEPELYLSQEYVDEVGEHIEAARKKNPRERNPKVPDSAVDECEDGHIAGSGTYVKTSTKKYDDTSTMALVCRHNIPIFLANINTPGEQQKYAVALIGKLYSLLPSNATVAVFYDVGCVLDRSLELYQILPAQLTRRLLFATSAMHTYAHQWACQLVYNPRLREALGLSNGEVD</sequence>